<keyword evidence="3" id="KW-1185">Reference proteome</keyword>
<keyword evidence="1" id="KW-0472">Membrane</keyword>
<reference evidence="2 3" key="1">
    <citation type="journal article" date="2019" name="Int. J. Syst. Evol. Microbiol.">
        <title>The Global Catalogue of Microorganisms (GCM) 10K type strain sequencing project: providing services to taxonomists for standard genome sequencing and annotation.</title>
        <authorList>
            <consortium name="The Broad Institute Genomics Platform"/>
            <consortium name="The Broad Institute Genome Sequencing Center for Infectious Disease"/>
            <person name="Wu L."/>
            <person name="Ma J."/>
        </authorList>
    </citation>
    <scope>NUCLEOTIDE SEQUENCE [LARGE SCALE GENOMIC DNA]</scope>
    <source>
        <strain evidence="2 3">DT85</strain>
    </source>
</reference>
<sequence length="55" mass="5999">MVEADDLLKLVLVLVVIWIGLEVLDAVVDLALGAFDSIIGLVLVILIILFLLDRI</sequence>
<keyword evidence="1" id="KW-1133">Transmembrane helix</keyword>
<feature type="transmembrane region" description="Helical" evidence="1">
    <location>
        <begin position="30"/>
        <end position="52"/>
    </location>
</feature>
<dbReference type="GeneID" id="79266522"/>
<comment type="caution">
    <text evidence="2">The sequence shown here is derived from an EMBL/GenBank/DDBJ whole genome shotgun (WGS) entry which is preliminary data.</text>
</comment>
<proteinExistence type="predicted"/>
<keyword evidence="1" id="KW-0812">Transmembrane</keyword>
<gene>
    <name evidence="2" type="ORF">ACFQJ4_05895</name>
</gene>
<dbReference type="EMBL" id="JBHTAP010000001">
    <property type="protein sequence ID" value="MFC7234850.1"/>
    <property type="molecule type" value="Genomic_DNA"/>
</dbReference>
<dbReference type="Pfam" id="PF24431">
    <property type="entry name" value="DUF7554"/>
    <property type="match status" value="1"/>
</dbReference>
<dbReference type="RefSeq" id="WP_276235871.1">
    <property type="nucleotide sequence ID" value="NZ_CP119802.1"/>
</dbReference>
<accession>A0ABD5ZN18</accession>
<dbReference type="Proteomes" id="UP001596398">
    <property type="component" value="Unassembled WGS sequence"/>
</dbReference>
<protein>
    <submittedName>
        <fullName evidence="2">Uncharacterized protein</fullName>
    </submittedName>
</protein>
<evidence type="ECO:0000313" key="3">
    <source>
        <dbReference type="Proteomes" id="UP001596398"/>
    </source>
</evidence>
<evidence type="ECO:0000256" key="1">
    <source>
        <dbReference type="SAM" id="Phobius"/>
    </source>
</evidence>
<evidence type="ECO:0000313" key="2">
    <source>
        <dbReference type="EMBL" id="MFC7234850.1"/>
    </source>
</evidence>
<organism evidence="2 3">
    <name type="scientific">Halosegnis marinus</name>
    <dbReference type="NCBI Taxonomy" id="3034023"/>
    <lineage>
        <taxon>Archaea</taxon>
        <taxon>Methanobacteriati</taxon>
        <taxon>Methanobacteriota</taxon>
        <taxon>Stenosarchaea group</taxon>
        <taxon>Halobacteria</taxon>
        <taxon>Halobacteriales</taxon>
        <taxon>Natronomonadaceae</taxon>
        <taxon>Halosegnis</taxon>
    </lineage>
</organism>
<dbReference type="InterPro" id="IPR055976">
    <property type="entry name" value="DUF7554"/>
</dbReference>
<name>A0ABD5ZN18_9EURY</name>
<dbReference type="AlphaFoldDB" id="A0ABD5ZN18"/>
<feature type="transmembrane region" description="Helical" evidence="1">
    <location>
        <begin position="7"/>
        <end position="24"/>
    </location>
</feature>